<evidence type="ECO:0000259" key="8">
    <source>
        <dbReference type="Pfam" id="PF02771"/>
    </source>
</evidence>
<dbReference type="InterPro" id="IPR037069">
    <property type="entry name" value="AcylCoA_DH/ox_N_sf"/>
</dbReference>
<evidence type="ECO:0000313" key="9">
    <source>
        <dbReference type="EMBL" id="MBB5272809.1"/>
    </source>
</evidence>
<evidence type="ECO:0000256" key="2">
    <source>
        <dbReference type="ARBA" id="ARBA00009347"/>
    </source>
</evidence>
<keyword evidence="4" id="KW-0274">FAD</keyword>
<dbReference type="EMBL" id="JACHGB010000005">
    <property type="protein sequence ID" value="MBB5272809.1"/>
    <property type="molecule type" value="Genomic_DNA"/>
</dbReference>
<dbReference type="CDD" id="cd00567">
    <property type="entry name" value="ACAD"/>
    <property type="match status" value="1"/>
</dbReference>
<dbReference type="Pfam" id="PF02770">
    <property type="entry name" value="Acyl-CoA_dh_M"/>
    <property type="match status" value="1"/>
</dbReference>
<evidence type="ECO:0000256" key="3">
    <source>
        <dbReference type="ARBA" id="ARBA00022630"/>
    </source>
</evidence>
<dbReference type="PANTHER" id="PTHR43884:SF20">
    <property type="entry name" value="ACYL-COA DEHYDROGENASE FADE28"/>
    <property type="match status" value="1"/>
</dbReference>
<comment type="similarity">
    <text evidence="2">Belongs to the acyl-CoA dehydrogenase family.</text>
</comment>
<evidence type="ECO:0000256" key="1">
    <source>
        <dbReference type="ARBA" id="ARBA00001974"/>
    </source>
</evidence>
<proteinExistence type="inferred from homology"/>
<dbReference type="InterPro" id="IPR009075">
    <property type="entry name" value="AcylCo_DH/oxidase_C"/>
</dbReference>
<reference evidence="9 10" key="1">
    <citation type="submission" date="2020-08" db="EMBL/GenBank/DDBJ databases">
        <title>Genomic Encyclopedia of Type Strains, Phase IV (KMG-IV): sequencing the most valuable type-strain genomes for metagenomic binning, comparative biology and taxonomic classification.</title>
        <authorList>
            <person name="Goeker M."/>
        </authorList>
    </citation>
    <scope>NUCLEOTIDE SEQUENCE [LARGE SCALE GENOMIC DNA]</scope>
    <source>
        <strain evidence="9 10">DSM 29781</strain>
    </source>
</reference>
<dbReference type="Pfam" id="PF02771">
    <property type="entry name" value="Acyl-CoA_dh_N"/>
    <property type="match status" value="1"/>
</dbReference>
<sequence length="380" mass="39931">MTDQADTTEAADTRAMLRDSLARYLADHYGFDQRRRLLDEARLEAPLWRGLGGGLGIAGATLPEAAGGMGGSFLDALAIMETLGDALAAEPYLSSVVIGAGVLARAGGDGALPLLARIAAGEAVIAFAHDEPHGRFDATALHTTIERGVDGGWVLSGRKAVVQCSPWADHLLVSARNAGTSSTSLLLADARAPGIVRRDYRTLDGGWASELRFDGVALPAGAVVGEAGAAQPLLERVLDEATLAVCAEAVGVLRRLMTDTADYIRQRRQFGVPISSFQVLQHRLVDMHIALEQARALTWAAAARIDAAPAQRAAAVSSAKVMTGRACRAVGQGAVQLHGGMGMTDELAIGHYFKRATQIELSFGSTDQHLRRVDRLAGAA</sequence>
<protein>
    <submittedName>
        <fullName evidence="9">Alkylation response protein AidB-like acyl-CoA dehydrogenase</fullName>
    </submittedName>
</protein>
<dbReference type="SUPFAM" id="SSF56645">
    <property type="entry name" value="Acyl-CoA dehydrogenase NM domain-like"/>
    <property type="match status" value="1"/>
</dbReference>
<evidence type="ECO:0000256" key="4">
    <source>
        <dbReference type="ARBA" id="ARBA00022827"/>
    </source>
</evidence>
<keyword evidence="10" id="KW-1185">Reference proteome</keyword>
<evidence type="ECO:0000313" key="10">
    <source>
        <dbReference type="Proteomes" id="UP000532440"/>
    </source>
</evidence>
<dbReference type="InterPro" id="IPR006091">
    <property type="entry name" value="Acyl-CoA_Oxase/DH_mid-dom"/>
</dbReference>
<dbReference type="Gene3D" id="2.40.110.10">
    <property type="entry name" value="Butyryl-CoA Dehydrogenase, subunit A, domain 2"/>
    <property type="match status" value="1"/>
</dbReference>
<organism evidence="9 10">
    <name type="scientific">Quisquiliibacterium transsilvanicum</name>
    <dbReference type="NCBI Taxonomy" id="1549638"/>
    <lineage>
        <taxon>Bacteria</taxon>
        <taxon>Pseudomonadati</taxon>
        <taxon>Pseudomonadota</taxon>
        <taxon>Betaproteobacteria</taxon>
        <taxon>Burkholderiales</taxon>
        <taxon>Burkholderiaceae</taxon>
        <taxon>Quisquiliibacterium</taxon>
    </lineage>
</organism>
<feature type="domain" description="Acyl-CoA dehydrogenase/oxidase N-terminal" evidence="8">
    <location>
        <begin position="13"/>
        <end position="107"/>
    </location>
</feature>
<dbReference type="Gene3D" id="1.10.540.10">
    <property type="entry name" value="Acyl-CoA dehydrogenase/oxidase, N-terminal domain"/>
    <property type="match status" value="1"/>
</dbReference>
<dbReference type="RefSeq" id="WP_183968694.1">
    <property type="nucleotide sequence ID" value="NZ_BAABEW010000012.1"/>
</dbReference>
<evidence type="ECO:0000256" key="5">
    <source>
        <dbReference type="ARBA" id="ARBA00023002"/>
    </source>
</evidence>
<comment type="caution">
    <text evidence="9">The sequence shown here is derived from an EMBL/GenBank/DDBJ whole genome shotgun (WGS) entry which is preliminary data.</text>
</comment>
<dbReference type="InterPro" id="IPR013786">
    <property type="entry name" value="AcylCoA_DH/ox_N"/>
</dbReference>
<dbReference type="GO" id="GO:0050660">
    <property type="term" value="F:flavin adenine dinucleotide binding"/>
    <property type="evidence" value="ECO:0007669"/>
    <property type="project" value="InterPro"/>
</dbReference>
<accession>A0A7W8HIP3</accession>
<comment type="cofactor">
    <cofactor evidence="1">
        <name>FAD</name>
        <dbReference type="ChEBI" id="CHEBI:57692"/>
    </cofactor>
</comment>
<dbReference type="Pfam" id="PF00441">
    <property type="entry name" value="Acyl-CoA_dh_1"/>
    <property type="match status" value="1"/>
</dbReference>
<dbReference type="AlphaFoldDB" id="A0A7W8HIP3"/>
<dbReference type="InterPro" id="IPR009100">
    <property type="entry name" value="AcylCoA_DH/oxidase_NM_dom_sf"/>
</dbReference>
<dbReference type="GO" id="GO:0003995">
    <property type="term" value="F:acyl-CoA dehydrogenase activity"/>
    <property type="evidence" value="ECO:0007669"/>
    <property type="project" value="TreeGrafter"/>
</dbReference>
<evidence type="ECO:0000259" key="6">
    <source>
        <dbReference type="Pfam" id="PF00441"/>
    </source>
</evidence>
<dbReference type="Gene3D" id="1.20.140.10">
    <property type="entry name" value="Butyryl-CoA Dehydrogenase, subunit A, domain 3"/>
    <property type="match status" value="1"/>
</dbReference>
<keyword evidence="5" id="KW-0560">Oxidoreductase</keyword>
<feature type="domain" description="Acyl-CoA oxidase/dehydrogenase middle" evidence="7">
    <location>
        <begin position="126"/>
        <end position="216"/>
    </location>
</feature>
<name>A0A7W8HIP3_9BURK</name>
<dbReference type="Proteomes" id="UP000532440">
    <property type="component" value="Unassembled WGS sequence"/>
</dbReference>
<dbReference type="InterPro" id="IPR036250">
    <property type="entry name" value="AcylCo_DH-like_C"/>
</dbReference>
<dbReference type="SUPFAM" id="SSF47203">
    <property type="entry name" value="Acyl-CoA dehydrogenase C-terminal domain-like"/>
    <property type="match status" value="1"/>
</dbReference>
<dbReference type="InterPro" id="IPR046373">
    <property type="entry name" value="Acyl-CoA_Oxase/DH_mid-dom_sf"/>
</dbReference>
<feature type="domain" description="Acyl-CoA dehydrogenase/oxidase C-terminal" evidence="6">
    <location>
        <begin position="237"/>
        <end position="374"/>
    </location>
</feature>
<dbReference type="PANTHER" id="PTHR43884">
    <property type="entry name" value="ACYL-COA DEHYDROGENASE"/>
    <property type="match status" value="1"/>
</dbReference>
<evidence type="ECO:0000259" key="7">
    <source>
        <dbReference type="Pfam" id="PF02770"/>
    </source>
</evidence>
<keyword evidence="3" id="KW-0285">Flavoprotein</keyword>
<gene>
    <name evidence="9" type="ORF">HNQ70_002832</name>
</gene>